<dbReference type="CDD" id="cd02440">
    <property type="entry name" value="AdoMet_MTases"/>
    <property type="match status" value="1"/>
</dbReference>
<dbReference type="EMBL" id="PYAX01000004">
    <property type="protein sequence ID" value="PSL55794.1"/>
    <property type="molecule type" value="Genomic_DNA"/>
</dbReference>
<evidence type="ECO:0000259" key="4">
    <source>
        <dbReference type="Pfam" id="PF05175"/>
    </source>
</evidence>
<dbReference type="InterPro" id="IPR052190">
    <property type="entry name" value="Euk-Arch_PrmC-MTase"/>
</dbReference>
<dbReference type="InterPro" id="IPR029063">
    <property type="entry name" value="SAM-dependent_MTases_sf"/>
</dbReference>
<dbReference type="RefSeq" id="WP_219910683.1">
    <property type="nucleotide sequence ID" value="NZ_PYAX01000004.1"/>
</dbReference>
<dbReference type="GO" id="GO:0008276">
    <property type="term" value="F:protein methyltransferase activity"/>
    <property type="evidence" value="ECO:0007669"/>
    <property type="project" value="TreeGrafter"/>
</dbReference>
<dbReference type="PANTHER" id="PTHR45875">
    <property type="entry name" value="METHYLTRANSFERASE N6AMT1"/>
    <property type="match status" value="1"/>
</dbReference>
<protein>
    <submittedName>
        <fullName evidence="5">Release factor glutamine methyltransferase</fullName>
    </submittedName>
</protein>
<proteinExistence type="predicted"/>
<dbReference type="PANTHER" id="PTHR45875:SF1">
    <property type="entry name" value="METHYLTRANSFERASE N6AMT1"/>
    <property type="match status" value="1"/>
</dbReference>
<keyword evidence="1 5" id="KW-0489">Methyltransferase</keyword>
<dbReference type="Pfam" id="PF05175">
    <property type="entry name" value="MTS"/>
    <property type="match status" value="1"/>
</dbReference>
<reference evidence="5 6" key="1">
    <citation type="submission" date="2018-03" db="EMBL/GenBank/DDBJ databases">
        <title>Genomic Encyclopedia of Type Strains, Phase III (KMG-III): the genomes of soil and plant-associated and newly described type strains.</title>
        <authorList>
            <person name="Whitman W."/>
        </authorList>
    </citation>
    <scope>NUCLEOTIDE SEQUENCE [LARGE SCALE GENOMIC DNA]</scope>
    <source>
        <strain evidence="5 6">CGMCC 4.7097</strain>
    </source>
</reference>
<comment type="caution">
    <text evidence="5">The sequence shown here is derived from an EMBL/GenBank/DDBJ whole genome shotgun (WGS) entry which is preliminary data.</text>
</comment>
<dbReference type="GO" id="GO:0035657">
    <property type="term" value="C:eRF1 methyltransferase complex"/>
    <property type="evidence" value="ECO:0007669"/>
    <property type="project" value="TreeGrafter"/>
</dbReference>
<evidence type="ECO:0000256" key="1">
    <source>
        <dbReference type="ARBA" id="ARBA00022603"/>
    </source>
</evidence>
<dbReference type="GO" id="GO:0008757">
    <property type="term" value="F:S-adenosylmethionine-dependent methyltransferase activity"/>
    <property type="evidence" value="ECO:0007669"/>
    <property type="project" value="TreeGrafter"/>
</dbReference>
<sequence length="246" mass="26836">MDRTFAEDVGDWLVAQADDLLKVGGTKQLMGLNWTVLPEVWPPDPATEVFTSSLPLGPGTRFLEIGCGAGVTSVMAARSGCERVVAADINPAAVANTELNAKAHDVGHKVEALTSDLFHELGPDDVFDLIVSNPPLVRAREDRTYDRPIEQSVFDPGYSIHQRFFQEVKPHLVEGGRIYMNTSDTMGDPQAIVALAVRMGFLVRKHHSNRIEIPGALIGWTPAIAAAANEHGMVHIESSIYEFQLI</sequence>
<feature type="domain" description="Methyltransferase small" evidence="4">
    <location>
        <begin position="44"/>
        <end position="192"/>
    </location>
</feature>
<dbReference type="GO" id="GO:0032259">
    <property type="term" value="P:methylation"/>
    <property type="evidence" value="ECO:0007669"/>
    <property type="project" value="UniProtKB-KW"/>
</dbReference>
<dbReference type="InterPro" id="IPR007848">
    <property type="entry name" value="Small_mtfrase_dom"/>
</dbReference>
<dbReference type="Gene3D" id="3.40.50.150">
    <property type="entry name" value="Vaccinia Virus protein VP39"/>
    <property type="match status" value="1"/>
</dbReference>
<dbReference type="AlphaFoldDB" id="A0A2P8IBE1"/>
<evidence type="ECO:0000313" key="5">
    <source>
        <dbReference type="EMBL" id="PSL55794.1"/>
    </source>
</evidence>
<evidence type="ECO:0000313" key="6">
    <source>
        <dbReference type="Proteomes" id="UP000241118"/>
    </source>
</evidence>
<accession>A0A2P8IBE1</accession>
<gene>
    <name evidence="5" type="ORF">B0I31_10485</name>
</gene>
<evidence type="ECO:0000256" key="3">
    <source>
        <dbReference type="ARBA" id="ARBA00022691"/>
    </source>
</evidence>
<keyword evidence="6" id="KW-1185">Reference proteome</keyword>
<organism evidence="5 6">
    <name type="scientific">Saccharothrix carnea</name>
    <dbReference type="NCBI Taxonomy" id="1280637"/>
    <lineage>
        <taxon>Bacteria</taxon>
        <taxon>Bacillati</taxon>
        <taxon>Actinomycetota</taxon>
        <taxon>Actinomycetes</taxon>
        <taxon>Pseudonocardiales</taxon>
        <taxon>Pseudonocardiaceae</taxon>
        <taxon>Saccharothrix</taxon>
    </lineage>
</organism>
<name>A0A2P8IBE1_SACCR</name>
<keyword evidence="3" id="KW-0949">S-adenosyl-L-methionine</keyword>
<keyword evidence="2 5" id="KW-0808">Transferase</keyword>
<evidence type="ECO:0000256" key="2">
    <source>
        <dbReference type="ARBA" id="ARBA00022679"/>
    </source>
</evidence>
<dbReference type="SUPFAM" id="SSF53335">
    <property type="entry name" value="S-adenosyl-L-methionine-dependent methyltransferases"/>
    <property type="match status" value="1"/>
</dbReference>
<dbReference type="Proteomes" id="UP000241118">
    <property type="component" value="Unassembled WGS sequence"/>
</dbReference>